<dbReference type="InterPro" id="IPR017932">
    <property type="entry name" value="GATase_2_dom"/>
</dbReference>
<dbReference type="FunFam" id="3.60.20.10:FF:000006">
    <property type="entry name" value="Glutamine--fructose-6-phosphate aminotransferase [isomerizing]"/>
    <property type="match status" value="1"/>
</dbReference>
<evidence type="ECO:0000256" key="1">
    <source>
        <dbReference type="ARBA" id="ARBA00001031"/>
    </source>
</evidence>
<dbReference type="GO" id="GO:0004360">
    <property type="term" value="F:glutamine-fructose-6-phosphate transaminase (isomerizing) activity"/>
    <property type="evidence" value="ECO:0007669"/>
    <property type="project" value="UniProtKB-EC"/>
</dbReference>
<dbReference type="Gene3D" id="3.40.50.10490">
    <property type="entry name" value="Glucose-6-phosphate isomerase like protein, domain 1"/>
    <property type="match status" value="2"/>
</dbReference>
<dbReference type="GO" id="GO:0006487">
    <property type="term" value="P:protein N-linked glycosylation"/>
    <property type="evidence" value="ECO:0007669"/>
    <property type="project" value="TreeGrafter"/>
</dbReference>
<dbReference type="InterPro" id="IPR046348">
    <property type="entry name" value="SIS_dom_sf"/>
</dbReference>
<keyword evidence="4" id="KW-0032">Aminotransferase</keyword>
<keyword evidence="6" id="KW-0677">Repeat</keyword>
<evidence type="ECO:0000256" key="7">
    <source>
        <dbReference type="ARBA" id="ARBA00022962"/>
    </source>
</evidence>
<name>A0A6C0HZR6_9ZZZZ</name>
<reference evidence="10" key="1">
    <citation type="journal article" date="2020" name="Nature">
        <title>Giant virus diversity and host interactions through global metagenomics.</title>
        <authorList>
            <person name="Schulz F."/>
            <person name="Roux S."/>
            <person name="Paez-Espino D."/>
            <person name="Jungbluth S."/>
            <person name="Walsh D.A."/>
            <person name="Denef V.J."/>
            <person name="McMahon K.D."/>
            <person name="Konstantinidis K.T."/>
            <person name="Eloe-Fadrosh E.A."/>
            <person name="Kyrpides N.C."/>
            <person name="Woyke T."/>
        </authorList>
    </citation>
    <scope>NUCLEOTIDE SEQUENCE</scope>
    <source>
        <strain evidence="10">GVMAG-M-3300023184-182</strain>
    </source>
</reference>
<dbReference type="Pfam" id="PF01380">
    <property type="entry name" value="SIS"/>
    <property type="match status" value="2"/>
</dbReference>
<dbReference type="InterPro" id="IPR035490">
    <property type="entry name" value="GlmS/FrlB_SIS"/>
</dbReference>
<organism evidence="10">
    <name type="scientific">viral metagenome</name>
    <dbReference type="NCBI Taxonomy" id="1070528"/>
    <lineage>
        <taxon>unclassified sequences</taxon>
        <taxon>metagenomes</taxon>
        <taxon>organismal metagenomes</taxon>
    </lineage>
</organism>
<dbReference type="NCBIfam" id="NF001484">
    <property type="entry name" value="PRK00331.1"/>
    <property type="match status" value="1"/>
</dbReference>
<feature type="domain" description="SIS" evidence="9">
    <location>
        <begin position="307"/>
        <end position="447"/>
    </location>
</feature>
<evidence type="ECO:0000313" key="10">
    <source>
        <dbReference type="EMBL" id="QHT85870.1"/>
    </source>
</evidence>
<dbReference type="PROSITE" id="PS51278">
    <property type="entry name" value="GATASE_TYPE_2"/>
    <property type="match status" value="1"/>
</dbReference>
<dbReference type="NCBIfam" id="TIGR01135">
    <property type="entry name" value="glmS"/>
    <property type="match status" value="1"/>
</dbReference>
<dbReference type="PANTHER" id="PTHR10937:SF0">
    <property type="entry name" value="GLUTAMINE--FRUCTOSE-6-PHOSPHATE TRANSAMINASE (ISOMERIZING)"/>
    <property type="match status" value="1"/>
</dbReference>
<dbReference type="CDD" id="cd05009">
    <property type="entry name" value="SIS_GlmS_GlmD_2"/>
    <property type="match status" value="1"/>
</dbReference>
<dbReference type="CDD" id="cd05008">
    <property type="entry name" value="SIS_GlmS_GlmD_1"/>
    <property type="match status" value="1"/>
</dbReference>
<protein>
    <recommendedName>
        <fullName evidence="3">Glutamine--fructose-6-phosphate aminotransferase [isomerizing]</fullName>
        <ecNumber evidence="2">2.6.1.16</ecNumber>
    </recommendedName>
</protein>
<sequence>MRSDTNNKMSNKNMCGIVAYLGNEPFVKFIINGLHFLLNRGYDSVGISTILDDKITTIKEASSTTYNSLELVEKEVLTHNFVSTIGIGHTRWATHGGKTRENAHPHSDNSGRISLVHNGIIENYTELKSILAKKGYKFQSQTDTEVIAVLIGSGLDTGLTMPEAFQQAISQLRGTWALVAIHKDFPNHMWITRNGSPLLLGMEDTCVMVASESIAFGNHIEKYVVLENHDIIEIHCSNVGAITYSDNIHTYAVKTKVAIEIETKPAEYAHWMQKEIMEQSAAAVRAMNNKGRITTSGKIKLGGLEKMHEKLAEIKHLIILGCGTSYNAGLWSCDLFKKTGVFDTVTIYDGAEFCEKDVPKRGEVAAIFLSQSGETKDLHRCIELAKSRGILKIGVVNVVDSMIARETDCGVYLNAGREVAVASTKSFTNQCIVLAMISIWFSQLHFSNTENRLQDLYNLPFHLQNTLNHLSDIQEFIDGWHKKSTVFLLGKGPQEAIAKEGSLKIKEIAYIHAEGYSSSALKHGAFALIDEGLPIVLLDIGDEYRDKNQNAYSEIMARGADVLLISDSCICQQKYLSVDHNPTFGGVIANIYLQWISYLLALEKGNNPDYPRNLAKVVTVE</sequence>
<dbReference type="EMBL" id="MN740049">
    <property type="protein sequence ID" value="QHT85870.1"/>
    <property type="molecule type" value="Genomic_DNA"/>
</dbReference>
<dbReference type="EC" id="2.6.1.16" evidence="2"/>
<evidence type="ECO:0000256" key="5">
    <source>
        <dbReference type="ARBA" id="ARBA00022679"/>
    </source>
</evidence>
<dbReference type="PANTHER" id="PTHR10937">
    <property type="entry name" value="GLUCOSAMINE--FRUCTOSE-6-PHOSPHATE AMINOTRANSFERASE, ISOMERIZING"/>
    <property type="match status" value="1"/>
</dbReference>
<evidence type="ECO:0000256" key="6">
    <source>
        <dbReference type="ARBA" id="ARBA00022737"/>
    </source>
</evidence>
<dbReference type="InterPro" id="IPR005855">
    <property type="entry name" value="GFAT"/>
</dbReference>
<dbReference type="InterPro" id="IPR001347">
    <property type="entry name" value="SIS_dom"/>
</dbReference>
<evidence type="ECO:0000256" key="3">
    <source>
        <dbReference type="ARBA" id="ARBA00016090"/>
    </source>
</evidence>
<comment type="catalytic activity">
    <reaction evidence="1">
        <text>D-fructose 6-phosphate + L-glutamine = D-glucosamine 6-phosphate + L-glutamate</text>
        <dbReference type="Rhea" id="RHEA:13237"/>
        <dbReference type="ChEBI" id="CHEBI:29985"/>
        <dbReference type="ChEBI" id="CHEBI:58359"/>
        <dbReference type="ChEBI" id="CHEBI:58725"/>
        <dbReference type="ChEBI" id="CHEBI:61527"/>
        <dbReference type="EC" id="2.6.1.16"/>
    </reaction>
</comment>
<dbReference type="GO" id="GO:0006047">
    <property type="term" value="P:UDP-N-acetylglucosamine metabolic process"/>
    <property type="evidence" value="ECO:0007669"/>
    <property type="project" value="TreeGrafter"/>
</dbReference>
<dbReference type="Gene3D" id="3.60.20.10">
    <property type="entry name" value="Glutamine Phosphoribosylpyrophosphate, subunit 1, domain 1"/>
    <property type="match status" value="1"/>
</dbReference>
<dbReference type="GO" id="GO:0006002">
    <property type="term" value="P:fructose 6-phosphate metabolic process"/>
    <property type="evidence" value="ECO:0007669"/>
    <property type="project" value="TreeGrafter"/>
</dbReference>
<dbReference type="AlphaFoldDB" id="A0A6C0HZR6"/>
<dbReference type="SUPFAM" id="SSF56235">
    <property type="entry name" value="N-terminal nucleophile aminohydrolases (Ntn hydrolases)"/>
    <property type="match status" value="1"/>
</dbReference>
<evidence type="ECO:0000259" key="8">
    <source>
        <dbReference type="PROSITE" id="PS51278"/>
    </source>
</evidence>
<evidence type="ECO:0000256" key="2">
    <source>
        <dbReference type="ARBA" id="ARBA00012916"/>
    </source>
</evidence>
<evidence type="ECO:0000259" key="9">
    <source>
        <dbReference type="PROSITE" id="PS51464"/>
    </source>
</evidence>
<dbReference type="PROSITE" id="PS51464">
    <property type="entry name" value="SIS"/>
    <property type="match status" value="2"/>
</dbReference>
<dbReference type="CDD" id="cd00714">
    <property type="entry name" value="GFAT"/>
    <property type="match status" value="1"/>
</dbReference>
<dbReference type="InterPro" id="IPR029055">
    <property type="entry name" value="Ntn_hydrolases_N"/>
</dbReference>
<evidence type="ECO:0000256" key="4">
    <source>
        <dbReference type="ARBA" id="ARBA00022576"/>
    </source>
</evidence>
<dbReference type="SUPFAM" id="SSF53697">
    <property type="entry name" value="SIS domain"/>
    <property type="match status" value="1"/>
</dbReference>
<accession>A0A6C0HZR6</accession>
<dbReference type="InterPro" id="IPR047084">
    <property type="entry name" value="GFAT_N"/>
</dbReference>
<feature type="domain" description="Glutamine amidotransferase type-2" evidence="8">
    <location>
        <begin position="15"/>
        <end position="237"/>
    </location>
</feature>
<keyword evidence="5" id="KW-0808">Transferase</keyword>
<keyword evidence="7" id="KW-0315">Glutamine amidotransferase</keyword>
<dbReference type="Pfam" id="PF13522">
    <property type="entry name" value="GATase_6"/>
    <property type="match status" value="1"/>
</dbReference>
<proteinExistence type="predicted"/>
<dbReference type="GO" id="GO:0097367">
    <property type="term" value="F:carbohydrate derivative binding"/>
    <property type="evidence" value="ECO:0007669"/>
    <property type="project" value="InterPro"/>
</dbReference>
<dbReference type="FunFam" id="3.40.50.10490:FF:000036">
    <property type="entry name" value="Glutamine-fructose-6-phosphate transaminase (Isomerizing), variant"/>
    <property type="match status" value="1"/>
</dbReference>
<dbReference type="InterPro" id="IPR035466">
    <property type="entry name" value="GlmS/AgaS_SIS"/>
</dbReference>
<feature type="domain" description="SIS" evidence="9">
    <location>
        <begin position="472"/>
        <end position="611"/>
    </location>
</feature>